<dbReference type="PROSITE" id="PS50850">
    <property type="entry name" value="MFS"/>
    <property type="match status" value="1"/>
</dbReference>
<evidence type="ECO:0000256" key="5">
    <source>
        <dbReference type="ARBA" id="ARBA00022989"/>
    </source>
</evidence>
<dbReference type="PANTHER" id="PTHR42718:SF47">
    <property type="entry name" value="METHYL VIOLOGEN RESISTANCE PROTEIN SMVA"/>
    <property type="match status" value="1"/>
</dbReference>
<evidence type="ECO:0000256" key="2">
    <source>
        <dbReference type="ARBA" id="ARBA00022448"/>
    </source>
</evidence>
<dbReference type="GO" id="GO:0005886">
    <property type="term" value="C:plasma membrane"/>
    <property type="evidence" value="ECO:0007669"/>
    <property type="project" value="UniProtKB-SubCell"/>
</dbReference>
<feature type="transmembrane region" description="Helical" evidence="7">
    <location>
        <begin position="109"/>
        <end position="130"/>
    </location>
</feature>
<dbReference type="CDD" id="cd17321">
    <property type="entry name" value="MFS_MMR_MDR_like"/>
    <property type="match status" value="1"/>
</dbReference>
<evidence type="ECO:0000313" key="9">
    <source>
        <dbReference type="EMBL" id="KAA1427622.1"/>
    </source>
</evidence>
<reference evidence="9 10" key="1">
    <citation type="submission" date="2019-09" db="EMBL/GenBank/DDBJ databases">
        <title>Nocardioides panacisoli sp. nov., isolated from the soil of a ginseng field.</title>
        <authorList>
            <person name="Cho C."/>
        </authorList>
    </citation>
    <scope>NUCLEOTIDE SEQUENCE [LARGE SCALE GENOMIC DNA]</scope>
    <source>
        <strain evidence="9 10">BN140041</strain>
    </source>
</reference>
<feature type="transmembrane region" description="Helical" evidence="7">
    <location>
        <begin position="205"/>
        <end position="224"/>
    </location>
</feature>
<sequence>MTEQASTTPRAGRREWWGLAVIALACVLYVMDLTVLHLAVPAISADLQPSSTQMLWIIDIYGFMIAGSLITMGSLGDRIGRRRLLLIGAAAFGVTSVLAAFSTSPEMLIVTRALLGVSGATLAPSTLSLIRSMFHDPRQRTTAIGIWITSFSAGAAIGPVLGGVVLEYFWWGAVFLLNVPVMVALLVLGPRLLPEYRDPDAGRADLPSAALSLSAMLGLVYGLKRAAQDGMTTAAVVTALAGVALAIVFIRRQRRLVDPLIDLSLFRIPAFSAALATYGIGIFVIFGGFLFIPQYLQLVLGMTPLEAGLWTLPWALSFVVGSNVTPVLARRIDPTWLMGGGLVLAALGFGLLLGIEPGSGLPLIVLGSVAFSLGMSPVFTLTNDLIMASAPPERAGAAAGVSETAAEVGGALGIAVLGSIGVAVYRRDVDDALPGSLSSEQGEAARGTLGGAVEVAEGLPSAAGEALVAAAEAAFTTGVHLGALIAAVASLALAAFVLTRGRAGLLNEEPQPVDELVACGDDGRS</sequence>
<dbReference type="AlphaFoldDB" id="A0A5B1M3X5"/>
<dbReference type="Gene3D" id="1.20.1250.20">
    <property type="entry name" value="MFS general substrate transporter like domains"/>
    <property type="match status" value="1"/>
</dbReference>
<feature type="transmembrane region" description="Helical" evidence="7">
    <location>
        <begin position="271"/>
        <end position="292"/>
    </location>
</feature>
<evidence type="ECO:0000256" key="1">
    <source>
        <dbReference type="ARBA" id="ARBA00004651"/>
    </source>
</evidence>
<feature type="transmembrane region" description="Helical" evidence="7">
    <location>
        <begin position="479"/>
        <end position="498"/>
    </location>
</feature>
<feature type="transmembrane region" description="Helical" evidence="7">
    <location>
        <begin position="312"/>
        <end position="329"/>
    </location>
</feature>
<keyword evidence="5 7" id="KW-1133">Transmembrane helix</keyword>
<feature type="transmembrane region" description="Helical" evidence="7">
    <location>
        <begin position="230"/>
        <end position="250"/>
    </location>
</feature>
<feature type="transmembrane region" description="Helical" evidence="7">
    <location>
        <begin position="361"/>
        <end position="383"/>
    </location>
</feature>
<dbReference type="PANTHER" id="PTHR42718">
    <property type="entry name" value="MAJOR FACILITATOR SUPERFAMILY MULTIDRUG TRANSPORTER MFSC"/>
    <property type="match status" value="1"/>
</dbReference>
<dbReference type="InterPro" id="IPR020846">
    <property type="entry name" value="MFS_dom"/>
</dbReference>
<proteinExistence type="predicted"/>
<feature type="transmembrane region" description="Helical" evidence="7">
    <location>
        <begin position="84"/>
        <end position="103"/>
    </location>
</feature>
<protein>
    <submittedName>
        <fullName evidence="9">MFS transporter</fullName>
    </submittedName>
</protein>
<dbReference type="EMBL" id="VUJW01000003">
    <property type="protein sequence ID" value="KAA1427622.1"/>
    <property type="molecule type" value="Genomic_DNA"/>
</dbReference>
<dbReference type="SUPFAM" id="SSF103473">
    <property type="entry name" value="MFS general substrate transporter"/>
    <property type="match status" value="1"/>
</dbReference>
<gene>
    <name evidence="9" type="ORF">F0U47_09250</name>
</gene>
<dbReference type="InterPro" id="IPR036259">
    <property type="entry name" value="MFS_trans_sf"/>
</dbReference>
<keyword evidence="2" id="KW-0813">Transport</keyword>
<accession>A0A5B1M3X5</accession>
<evidence type="ECO:0000256" key="3">
    <source>
        <dbReference type="ARBA" id="ARBA00022475"/>
    </source>
</evidence>
<feature type="transmembrane region" description="Helical" evidence="7">
    <location>
        <begin position="16"/>
        <end position="42"/>
    </location>
</feature>
<name>A0A5B1M3X5_9ACTN</name>
<feature type="domain" description="Major facilitator superfamily (MFS) profile" evidence="8">
    <location>
        <begin position="18"/>
        <end position="504"/>
    </location>
</feature>
<dbReference type="InterPro" id="IPR011701">
    <property type="entry name" value="MFS"/>
</dbReference>
<reference evidence="9 10" key="2">
    <citation type="submission" date="2019-09" db="EMBL/GenBank/DDBJ databases">
        <authorList>
            <person name="Jin C."/>
        </authorList>
    </citation>
    <scope>NUCLEOTIDE SEQUENCE [LARGE SCALE GENOMIC DNA]</scope>
    <source>
        <strain evidence="9 10">BN140041</strain>
    </source>
</reference>
<comment type="subcellular location">
    <subcellularLocation>
        <location evidence="1">Cell membrane</location>
        <topology evidence="1">Multi-pass membrane protein</topology>
    </subcellularLocation>
</comment>
<feature type="transmembrane region" description="Helical" evidence="7">
    <location>
        <begin position="54"/>
        <end position="72"/>
    </location>
</feature>
<feature type="transmembrane region" description="Helical" evidence="7">
    <location>
        <begin position="404"/>
        <end position="425"/>
    </location>
</feature>
<evidence type="ECO:0000256" key="7">
    <source>
        <dbReference type="SAM" id="Phobius"/>
    </source>
</evidence>
<evidence type="ECO:0000259" key="8">
    <source>
        <dbReference type="PROSITE" id="PS50850"/>
    </source>
</evidence>
<evidence type="ECO:0000256" key="4">
    <source>
        <dbReference type="ARBA" id="ARBA00022692"/>
    </source>
</evidence>
<keyword evidence="10" id="KW-1185">Reference proteome</keyword>
<keyword evidence="4 7" id="KW-0812">Transmembrane</keyword>
<dbReference type="Gene3D" id="1.20.1720.10">
    <property type="entry name" value="Multidrug resistance protein D"/>
    <property type="match status" value="1"/>
</dbReference>
<evidence type="ECO:0000313" key="10">
    <source>
        <dbReference type="Proteomes" id="UP000324351"/>
    </source>
</evidence>
<feature type="transmembrane region" description="Helical" evidence="7">
    <location>
        <begin position="168"/>
        <end position="193"/>
    </location>
</feature>
<feature type="transmembrane region" description="Helical" evidence="7">
    <location>
        <begin position="336"/>
        <end position="355"/>
    </location>
</feature>
<dbReference type="Proteomes" id="UP000324351">
    <property type="component" value="Unassembled WGS sequence"/>
</dbReference>
<dbReference type="Pfam" id="PF07690">
    <property type="entry name" value="MFS_1"/>
    <property type="match status" value="1"/>
</dbReference>
<dbReference type="GO" id="GO:0022857">
    <property type="term" value="F:transmembrane transporter activity"/>
    <property type="evidence" value="ECO:0007669"/>
    <property type="project" value="InterPro"/>
</dbReference>
<organism evidence="9 10">
    <name type="scientific">Nocardioides antri</name>
    <dbReference type="NCBI Taxonomy" id="2607659"/>
    <lineage>
        <taxon>Bacteria</taxon>
        <taxon>Bacillati</taxon>
        <taxon>Actinomycetota</taxon>
        <taxon>Actinomycetes</taxon>
        <taxon>Propionibacteriales</taxon>
        <taxon>Nocardioidaceae</taxon>
        <taxon>Nocardioides</taxon>
    </lineage>
</organism>
<evidence type="ECO:0000256" key="6">
    <source>
        <dbReference type="ARBA" id="ARBA00023136"/>
    </source>
</evidence>
<keyword evidence="3" id="KW-1003">Cell membrane</keyword>
<feature type="transmembrane region" description="Helical" evidence="7">
    <location>
        <begin position="142"/>
        <end position="162"/>
    </location>
</feature>
<comment type="caution">
    <text evidence="9">The sequence shown here is derived from an EMBL/GenBank/DDBJ whole genome shotgun (WGS) entry which is preliminary data.</text>
</comment>
<keyword evidence="6 7" id="KW-0472">Membrane</keyword>